<evidence type="ECO:0000313" key="5">
    <source>
        <dbReference type="Proteomes" id="UP001147733"/>
    </source>
</evidence>
<gene>
    <name evidence="4" type="ORF">N7469_000410</name>
</gene>
<evidence type="ECO:0000256" key="2">
    <source>
        <dbReference type="ARBA" id="ARBA00022857"/>
    </source>
</evidence>
<feature type="domain" description="NmrA-like" evidence="3">
    <location>
        <begin position="134"/>
        <end position="288"/>
    </location>
</feature>
<comment type="similarity">
    <text evidence="1">Belongs to the NmrA-type oxidoreductase family.</text>
</comment>
<keyword evidence="2" id="KW-0521">NADP</keyword>
<reference evidence="4" key="2">
    <citation type="journal article" date="2023" name="IMA Fungus">
        <title>Comparative genomic study of the Penicillium genus elucidates a diverse pangenome and 15 lateral gene transfer events.</title>
        <authorList>
            <person name="Petersen C."/>
            <person name="Sorensen T."/>
            <person name="Nielsen M.R."/>
            <person name="Sondergaard T.E."/>
            <person name="Sorensen J.L."/>
            <person name="Fitzpatrick D.A."/>
            <person name="Frisvad J.C."/>
            <person name="Nielsen K.L."/>
        </authorList>
    </citation>
    <scope>NUCLEOTIDE SEQUENCE</scope>
    <source>
        <strain evidence="4">IBT 23319</strain>
    </source>
</reference>
<organism evidence="4 5">
    <name type="scientific">Penicillium citrinum</name>
    <dbReference type="NCBI Taxonomy" id="5077"/>
    <lineage>
        <taxon>Eukaryota</taxon>
        <taxon>Fungi</taxon>
        <taxon>Dikarya</taxon>
        <taxon>Ascomycota</taxon>
        <taxon>Pezizomycotina</taxon>
        <taxon>Eurotiomycetes</taxon>
        <taxon>Eurotiomycetidae</taxon>
        <taxon>Eurotiales</taxon>
        <taxon>Aspergillaceae</taxon>
        <taxon>Penicillium</taxon>
    </lineage>
</organism>
<dbReference type="PANTHER" id="PTHR42748">
    <property type="entry name" value="NITROGEN METABOLITE REPRESSION PROTEIN NMRA FAMILY MEMBER"/>
    <property type="match status" value="1"/>
</dbReference>
<feature type="domain" description="NmrA-like" evidence="3">
    <location>
        <begin position="7"/>
        <end position="83"/>
    </location>
</feature>
<name>A0A9W9PFQ0_PENCI</name>
<proteinExistence type="inferred from homology"/>
<comment type="caution">
    <text evidence="4">The sequence shown here is derived from an EMBL/GenBank/DDBJ whole genome shotgun (WGS) entry which is preliminary data.</text>
</comment>
<reference evidence="4" key="1">
    <citation type="submission" date="2022-11" db="EMBL/GenBank/DDBJ databases">
        <authorList>
            <person name="Petersen C."/>
        </authorList>
    </citation>
    <scope>NUCLEOTIDE SEQUENCE</scope>
    <source>
        <strain evidence="4">IBT 23319</strain>
    </source>
</reference>
<accession>A0A9W9PFQ0</accession>
<evidence type="ECO:0000313" key="4">
    <source>
        <dbReference type="EMBL" id="KAJ5242083.1"/>
    </source>
</evidence>
<dbReference type="GeneID" id="81378497"/>
<keyword evidence="5" id="KW-1185">Reference proteome</keyword>
<protein>
    <recommendedName>
        <fullName evidence="3">NmrA-like domain-containing protein</fullName>
    </recommendedName>
</protein>
<sequence>MSSFQVSKILVIGGTGAQGSPIVRELVKDRRYHVRVMTRDPNSRRAKDLAELSGVELFQGTFASEDDLTCGFTGCDGAVSTSHLTLCDTVEEQFPNLLYDFHAKVRDEQYVNIDGFNCGEKSELFWGIRAYEIAISVGLKFYVWGNLDYGLKKAAWNPKYRCGHYDGKGRVGEWILQHATPQMGVALFTTGPYIDMALSPLTIMTPRLIDGSLTWSLPLGDGEVAHVALSDCGVYVRWLFDNTGRANGMDLEVAIAHTSYSEVAASFEKVTGRPARYVDVPFAEYFKAFSGRESFMSVLKNPNMGLMSKLRFGFGFSTKQPSSYNADPADPATLSFETNFTGFWNLWKASKGNNGVLRRNYEFLDEIHPNRIKSVEEWFRKEAEKGDLWERVSNMAPILKWSEDGAKGTI</sequence>
<dbReference type="SUPFAM" id="SSF51735">
    <property type="entry name" value="NAD(P)-binding Rossmann-fold domains"/>
    <property type="match status" value="1"/>
</dbReference>
<dbReference type="AlphaFoldDB" id="A0A9W9PFQ0"/>
<dbReference type="EMBL" id="JAPQKT010000001">
    <property type="protein sequence ID" value="KAJ5242083.1"/>
    <property type="molecule type" value="Genomic_DNA"/>
</dbReference>
<evidence type="ECO:0000256" key="1">
    <source>
        <dbReference type="ARBA" id="ARBA00006328"/>
    </source>
</evidence>
<evidence type="ECO:0000259" key="3">
    <source>
        <dbReference type="Pfam" id="PF05368"/>
    </source>
</evidence>
<dbReference type="OrthoDB" id="300709at2759"/>
<dbReference type="Gene3D" id="3.90.25.10">
    <property type="entry name" value="UDP-galactose 4-epimerase, domain 1"/>
    <property type="match status" value="1"/>
</dbReference>
<dbReference type="InterPro" id="IPR051164">
    <property type="entry name" value="NmrA-like_oxidored"/>
</dbReference>
<dbReference type="Pfam" id="PF05368">
    <property type="entry name" value="NmrA"/>
    <property type="match status" value="2"/>
</dbReference>
<dbReference type="InterPro" id="IPR036291">
    <property type="entry name" value="NAD(P)-bd_dom_sf"/>
</dbReference>
<dbReference type="Proteomes" id="UP001147733">
    <property type="component" value="Unassembled WGS sequence"/>
</dbReference>
<dbReference type="Gene3D" id="3.40.50.720">
    <property type="entry name" value="NAD(P)-binding Rossmann-like Domain"/>
    <property type="match status" value="1"/>
</dbReference>
<dbReference type="InterPro" id="IPR008030">
    <property type="entry name" value="NmrA-like"/>
</dbReference>
<dbReference type="RefSeq" id="XP_056505087.1">
    <property type="nucleotide sequence ID" value="XM_056639330.1"/>
</dbReference>
<dbReference type="GO" id="GO:0005634">
    <property type="term" value="C:nucleus"/>
    <property type="evidence" value="ECO:0007669"/>
    <property type="project" value="TreeGrafter"/>
</dbReference>
<dbReference type="PANTHER" id="PTHR42748:SF14">
    <property type="entry name" value="SNOAL-LIKE DOMAIN-CONTAINING PROTEIN"/>
    <property type="match status" value="1"/>
</dbReference>